<keyword evidence="2" id="KW-1185">Reference proteome</keyword>
<reference evidence="1" key="2">
    <citation type="submission" date="2020-09" db="EMBL/GenBank/DDBJ databases">
        <authorList>
            <person name="Sun Q."/>
            <person name="Zhou Y."/>
        </authorList>
    </citation>
    <scope>NUCLEOTIDE SEQUENCE</scope>
    <source>
        <strain evidence="1">CGMCC 1.12919</strain>
    </source>
</reference>
<sequence length="314" mass="32406">MAAAKYFLIVDGVNGGSSVKGYEGAFEISAYDLDIAHLVNLAGGGGSTATLPAFDPLALTLPLGSGLTDLLAAVAASRHIRSVKIEGVTDSADPQTVFELKLGDVTISQLSEVSGADDQLDFSYNQISVTTWAQEPEGALRPPSTFSYDLVTHQTETNIPEPVAPAAAGSVPQATKFFLLIDGVNGGSLDKDHQGWFEISSYDLDIAGILAQTGSDGRAVFDPLDVTLRLDGGLTSLLSKLAGGQHVRSIKLDGVAGGASPQTVFSLKLGDVVITHAGAVEGGDDQLTLFYSQISVTTSPQQANGAPGVPATFS</sequence>
<reference evidence="1" key="1">
    <citation type="journal article" date="2014" name="Int. J. Syst. Evol. Microbiol.">
        <title>Complete genome sequence of Corynebacterium casei LMG S-19264T (=DSM 44701T), isolated from a smear-ripened cheese.</title>
        <authorList>
            <consortium name="US DOE Joint Genome Institute (JGI-PGF)"/>
            <person name="Walter F."/>
            <person name="Albersmeier A."/>
            <person name="Kalinowski J."/>
            <person name="Ruckert C."/>
        </authorList>
    </citation>
    <scope>NUCLEOTIDE SEQUENCE</scope>
    <source>
        <strain evidence="1">CGMCC 1.12919</strain>
    </source>
</reference>
<dbReference type="Pfam" id="PF05638">
    <property type="entry name" value="T6SS_HCP"/>
    <property type="match status" value="2"/>
</dbReference>
<dbReference type="PANTHER" id="PTHR36152">
    <property type="entry name" value="CYTOPLASMIC PROTEIN-RELATED"/>
    <property type="match status" value="1"/>
</dbReference>
<gene>
    <name evidence="1" type="ORF">GCM10010994_18690</name>
</gene>
<dbReference type="Proteomes" id="UP000637002">
    <property type="component" value="Unassembled WGS sequence"/>
</dbReference>
<evidence type="ECO:0000313" key="1">
    <source>
        <dbReference type="EMBL" id="GGC60301.1"/>
    </source>
</evidence>
<evidence type="ECO:0000313" key="2">
    <source>
        <dbReference type="Proteomes" id="UP000637002"/>
    </source>
</evidence>
<dbReference type="EMBL" id="BMGG01000003">
    <property type="protein sequence ID" value="GGC60301.1"/>
    <property type="molecule type" value="Genomic_DNA"/>
</dbReference>
<organism evidence="1 2">
    <name type="scientific">Chelatococcus reniformis</name>
    <dbReference type="NCBI Taxonomy" id="1494448"/>
    <lineage>
        <taxon>Bacteria</taxon>
        <taxon>Pseudomonadati</taxon>
        <taxon>Pseudomonadota</taxon>
        <taxon>Alphaproteobacteria</taxon>
        <taxon>Hyphomicrobiales</taxon>
        <taxon>Chelatococcaceae</taxon>
        <taxon>Chelatococcus</taxon>
    </lineage>
</organism>
<comment type="caution">
    <text evidence="1">The sequence shown here is derived from an EMBL/GenBank/DDBJ whole genome shotgun (WGS) entry which is preliminary data.</text>
</comment>
<dbReference type="InterPro" id="IPR008514">
    <property type="entry name" value="T6SS_Hcp"/>
</dbReference>
<dbReference type="RefSeq" id="WP_188608891.1">
    <property type="nucleotide sequence ID" value="NZ_BMGG01000003.1"/>
</dbReference>
<name>A0A916XB28_9HYPH</name>
<protein>
    <recommendedName>
        <fullName evidence="3">Type VI secretion system tube protein Hcp</fullName>
    </recommendedName>
</protein>
<evidence type="ECO:0008006" key="3">
    <source>
        <dbReference type="Google" id="ProtNLM"/>
    </source>
</evidence>
<dbReference type="SUPFAM" id="SSF141452">
    <property type="entry name" value="Hcp1-like"/>
    <property type="match status" value="2"/>
</dbReference>
<dbReference type="InterPro" id="IPR036624">
    <property type="entry name" value="Hcp1-lik_sf"/>
</dbReference>
<dbReference type="AlphaFoldDB" id="A0A916XB28"/>
<proteinExistence type="predicted"/>
<dbReference type="PANTHER" id="PTHR36152:SF1">
    <property type="entry name" value="UBIQUITIN-LIKE DOMAIN-CONTAINING PROTEIN"/>
    <property type="match status" value="1"/>
</dbReference>
<accession>A0A916XB28</accession>
<dbReference type="Gene3D" id="2.30.110.20">
    <property type="entry name" value="Hcp1-like"/>
    <property type="match status" value="2"/>
</dbReference>
<dbReference type="InterPro" id="IPR053165">
    <property type="entry name" value="HSI-I_assembly_Hcp1"/>
</dbReference>